<dbReference type="RefSeq" id="WP_046908006.1">
    <property type="nucleotide sequence ID" value="NZ_BAAAXG010000012.1"/>
</dbReference>
<sequence length="162" mass="17808">MTTAAKDHLTKQVEEAVRISREHVAAGGIPFSGIVVRHDGRVLGTGFNRVREDRDASAHAEVVALRNATKQHGSFAVHGATLIASGEPCALCYQVALYFGVEHVIYAADRRTAAQYGFDYSGSYRIYRADPTEWGIRTTHLPVEGHEVPFQEYLANRGSIHS</sequence>
<proteinExistence type="predicted"/>
<dbReference type="Proteomes" id="UP000265325">
    <property type="component" value="Unassembled WGS sequence"/>
</dbReference>
<dbReference type="Gene3D" id="3.40.140.10">
    <property type="entry name" value="Cytidine Deaminase, domain 2"/>
    <property type="match status" value="1"/>
</dbReference>
<dbReference type="PROSITE" id="PS51747">
    <property type="entry name" value="CYT_DCMP_DEAMINASES_2"/>
    <property type="match status" value="1"/>
</dbReference>
<dbReference type="InterPro" id="IPR002125">
    <property type="entry name" value="CMP_dCMP_dom"/>
</dbReference>
<dbReference type="Pfam" id="PF00383">
    <property type="entry name" value="dCMP_cyt_deam_1"/>
    <property type="match status" value="1"/>
</dbReference>
<evidence type="ECO:0000313" key="2">
    <source>
        <dbReference type="EMBL" id="KKZ73238.1"/>
    </source>
</evidence>
<feature type="domain" description="CMP/dCMP-type deaminase" evidence="1">
    <location>
        <begin position="4"/>
        <end position="121"/>
    </location>
</feature>
<dbReference type="GO" id="GO:0003824">
    <property type="term" value="F:catalytic activity"/>
    <property type="evidence" value="ECO:0007669"/>
    <property type="project" value="InterPro"/>
</dbReference>
<dbReference type="AlphaFoldDB" id="A0A2P2GP03"/>
<accession>A0A2P2GP03</accession>
<dbReference type="PANTHER" id="PTHR11079">
    <property type="entry name" value="CYTOSINE DEAMINASE FAMILY MEMBER"/>
    <property type="match status" value="1"/>
</dbReference>
<evidence type="ECO:0000313" key="3">
    <source>
        <dbReference type="Proteomes" id="UP000265325"/>
    </source>
</evidence>
<dbReference type="EMBL" id="LAQS01000018">
    <property type="protein sequence ID" value="KKZ73238.1"/>
    <property type="molecule type" value="Genomic_DNA"/>
</dbReference>
<dbReference type="CDD" id="cd01285">
    <property type="entry name" value="nucleoside_deaminase"/>
    <property type="match status" value="1"/>
</dbReference>
<name>A0A2P2GP03_STREW</name>
<comment type="caution">
    <text evidence="2">The sequence shown here is derived from an EMBL/GenBank/DDBJ whole genome shotgun (WGS) entry which is preliminary data.</text>
</comment>
<dbReference type="SUPFAM" id="SSF53927">
    <property type="entry name" value="Cytidine deaminase-like"/>
    <property type="match status" value="1"/>
</dbReference>
<protein>
    <submittedName>
        <fullName evidence="2">Deaminase</fullName>
    </submittedName>
</protein>
<evidence type="ECO:0000259" key="1">
    <source>
        <dbReference type="PROSITE" id="PS51747"/>
    </source>
</evidence>
<dbReference type="OrthoDB" id="9802676at2"/>
<dbReference type="InterPro" id="IPR016193">
    <property type="entry name" value="Cytidine_deaminase-like"/>
</dbReference>
<reference evidence="2 3" key="1">
    <citation type="submission" date="2015-05" db="EMBL/GenBank/DDBJ databases">
        <title>Draft Genome assembly of Streptomyces showdoensis.</title>
        <authorList>
            <person name="Thapa K.K."/>
            <person name="Metsa-Ketela M."/>
        </authorList>
    </citation>
    <scope>NUCLEOTIDE SEQUENCE [LARGE SCALE GENOMIC DNA]</scope>
    <source>
        <strain evidence="2 3">ATCC 15227</strain>
    </source>
</reference>
<keyword evidence="3" id="KW-1185">Reference proteome</keyword>
<organism evidence="2 3">
    <name type="scientific">Streptomyces showdoensis</name>
    <dbReference type="NCBI Taxonomy" id="68268"/>
    <lineage>
        <taxon>Bacteria</taxon>
        <taxon>Bacillati</taxon>
        <taxon>Actinomycetota</taxon>
        <taxon>Actinomycetes</taxon>
        <taxon>Kitasatosporales</taxon>
        <taxon>Streptomycetaceae</taxon>
        <taxon>Streptomyces</taxon>
    </lineage>
</organism>
<gene>
    <name evidence="2" type="ORF">VO63_13585</name>
</gene>
<dbReference type="PANTHER" id="PTHR11079:SF162">
    <property type="entry name" value="RIBOFLAVIN BIOSYNTHESIS PROTEIN PYRD, CHLOROPLASTIC"/>
    <property type="match status" value="1"/>
</dbReference>